<dbReference type="PANTHER" id="PTHR30244">
    <property type="entry name" value="TRANSAMINASE"/>
    <property type="match status" value="1"/>
</dbReference>
<reference evidence="5" key="1">
    <citation type="submission" date="2011-11" db="EMBL/GenBank/DDBJ databases">
        <title>Complete sequence of Desulfosporosinus orientis DSM 765.</title>
        <authorList>
            <person name="Lucas S."/>
            <person name="Han J."/>
            <person name="Lapidus A."/>
            <person name="Cheng J.-F."/>
            <person name="Goodwin L."/>
            <person name="Pitluck S."/>
            <person name="Peters L."/>
            <person name="Ovchinnikova G."/>
            <person name="Teshima H."/>
            <person name="Detter J.C."/>
            <person name="Han C."/>
            <person name="Tapia R."/>
            <person name="Land M."/>
            <person name="Hauser L."/>
            <person name="Kyrpides N."/>
            <person name="Ivanova N."/>
            <person name="Pagani I."/>
            <person name="Pester M."/>
            <person name="Spring S."/>
            <person name="Ollivier B."/>
            <person name="Rattei T."/>
            <person name="Klenk H.-P."/>
            <person name="Wagner M."/>
            <person name="Loy A."/>
            <person name="Woyke T."/>
        </authorList>
    </citation>
    <scope>NUCLEOTIDE SEQUENCE [LARGE SCALE GENOMIC DNA]</scope>
    <source>
        <strain evidence="5">ATCC 19365 / DSM 765 / NCIMB 8382 / VKM B-1628</strain>
    </source>
</reference>
<dbReference type="RefSeq" id="WP_014182887.1">
    <property type="nucleotide sequence ID" value="NC_016584.1"/>
</dbReference>
<dbReference type="GO" id="GO:0008483">
    <property type="term" value="F:transaminase activity"/>
    <property type="evidence" value="ECO:0007669"/>
    <property type="project" value="TreeGrafter"/>
</dbReference>
<evidence type="ECO:0000313" key="4">
    <source>
        <dbReference type="EMBL" id="AET66061.1"/>
    </source>
</evidence>
<dbReference type="eggNOG" id="COG0399">
    <property type="taxonomic scope" value="Bacteria"/>
</dbReference>
<dbReference type="PANTHER" id="PTHR30244:SF30">
    <property type="entry name" value="BLR5990 PROTEIN"/>
    <property type="match status" value="1"/>
</dbReference>
<dbReference type="Proteomes" id="UP000006346">
    <property type="component" value="Chromosome"/>
</dbReference>
<dbReference type="EMBL" id="CP003108">
    <property type="protein sequence ID" value="AET66061.1"/>
    <property type="molecule type" value="Genomic_DNA"/>
</dbReference>
<dbReference type="STRING" id="768706.Desor_0351"/>
<dbReference type="NCBIfam" id="TIGR04181">
    <property type="entry name" value="NHT_00031"/>
    <property type="match status" value="1"/>
</dbReference>
<reference evidence="4 5" key="2">
    <citation type="journal article" date="2012" name="J. Bacteriol.">
        <title>Complete genome sequences of Desulfosporosinus orientis DSM765T, Desulfosporosinus youngiae DSM17734T, Desulfosporosinus meridiei DSM13257T, and Desulfosporosinus acidiphilus DSM22704T.</title>
        <authorList>
            <person name="Pester M."/>
            <person name="Brambilla E."/>
            <person name="Alazard D."/>
            <person name="Rattei T."/>
            <person name="Weinmaier T."/>
            <person name="Han J."/>
            <person name="Lucas S."/>
            <person name="Lapidus A."/>
            <person name="Cheng J.F."/>
            <person name="Goodwin L."/>
            <person name="Pitluck S."/>
            <person name="Peters L."/>
            <person name="Ovchinnikova G."/>
            <person name="Teshima H."/>
            <person name="Detter J.C."/>
            <person name="Han C.S."/>
            <person name="Tapia R."/>
            <person name="Land M.L."/>
            <person name="Hauser L."/>
            <person name="Kyrpides N.C."/>
            <person name="Ivanova N.N."/>
            <person name="Pagani I."/>
            <person name="Huntmann M."/>
            <person name="Wei C.L."/>
            <person name="Davenport K.W."/>
            <person name="Daligault H."/>
            <person name="Chain P.S."/>
            <person name="Chen A."/>
            <person name="Mavromatis K."/>
            <person name="Markowitz V."/>
            <person name="Szeto E."/>
            <person name="Mikhailova N."/>
            <person name="Pati A."/>
            <person name="Wagner M."/>
            <person name="Woyke T."/>
            <person name="Ollivier B."/>
            <person name="Klenk H.P."/>
            <person name="Spring S."/>
            <person name="Loy A."/>
        </authorList>
    </citation>
    <scope>NUCLEOTIDE SEQUENCE [LARGE SCALE GENOMIC DNA]</scope>
    <source>
        <strain evidence="5">ATCC 19365 / DSM 765 / NCIMB 8382 / VKM B-1628</strain>
    </source>
</reference>
<dbReference type="CDD" id="cd00616">
    <property type="entry name" value="AHBA_syn"/>
    <property type="match status" value="1"/>
</dbReference>
<protein>
    <submittedName>
        <fullName evidence="4">Putative PLP-dependent enzyme possibly involved in cell wall biogenesis</fullName>
    </submittedName>
</protein>
<dbReference type="InterPro" id="IPR015424">
    <property type="entry name" value="PyrdxlP-dep_Trfase"/>
</dbReference>
<dbReference type="PATRIC" id="fig|768706.3.peg.312"/>
<dbReference type="KEGG" id="dor:Desor_0351"/>
<accession>G7W545</accession>
<gene>
    <name evidence="4" type="ordered locus">Desor_0351</name>
</gene>
<feature type="modified residue" description="N6-(pyridoxal phosphate)lysine" evidence="2">
    <location>
        <position position="204"/>
    </location>
</feature>
<dbReference type="Pfam" id="PF01041">
    <property type="entry name" value="DegT_DnrJ_EryC1"/>
    <property type="match status" value="1"/>
</dbReference>
<keyword evidence="2 3" id="KW-0663">Pyridoxal phosphate</keyword>
<dbReference type="InterPro" id="IPR000653">
    <property type="entry name" value="DegT/StrS_aminotransferase"/>
</dbReference>
<dbReference type="Gene3D" id="3.40.640.10">
    <property type="entry name" value="Type I PLP-dependent aspartate aminotransferase-like (Major domain)"/>
    <property type="match status" value="1"/>
</dbReference>
<dbReference type="InterPro" id="IPR015421">
    <property type="entry name" value="PyrdxlP-dep_Trfase_major"/>
</dbReference>
<organism evidence="4 5">
    <name type="scientific">Desulfosporosinus orientis (strain ATCC 19365 / DSM 765 / NCIMB 8382 / VKM B-1628 / Singapore I)</name>
    <name type="common">Desulfotomaculum orientis</name>
    <dbReference type="NCBI Taxonomy" id="768706"/>
    <lineage>
        <taxon>Bacteria</taxon>
        <taxon>Bacillati</taxon>
        <taxon>Bacillota</taxon>
        <taxon>Clostridia</taxon>
        <taxon>Eubacteriales</taxon>
        <taxon>Desulfitobacteriaceae</taxon>
        <taxon>Desulfosporosinus</taxon>
    </lineage>
</organism>
<dbReference type="GO" id="GO:0000271">
    <property type="term" value="P:polysaccharide biosynthetic process"/>
    <property type="evidence" value="ECO:0007669"/>
    <property type="project" value="TreeGrafter"/>
</dbReference>
<keyword evidence="5" id="KW-1185">Reference proteome</keyword>
<name>G7W545_DESOD</name>
<proteinExistence type="inferred from homology"/>
<dbReference type="GO" id="GO:0030170">
    <property type="term" value="F:pyridoxal phosphate binding"/>
    <property type="evidence" value="ECO:0007669"/>
    <property type="project" value="TreeGrafter"/>
</dbReference>
<comment type="similarity">
    <text evidence="3">Belongs to the DegT/DnrJ/EryC1 family.</text>
</comment>
<evidence type="ECO:0000313" key="5">
    <source>
        <dbReference type="Proteomes" id="UP000006346"/>
    </source>
</evidence>
<feature type="active site" description="Proton acceptor" evidence="1">
    <location>
        <position position="204"/>
    </location>
</feature>
<evidence type="ECO:0000256" key="1">
    <source>
        <dbReference type="PIRSR" id="PIRSR000390-1"/>
    </source>
</evidence>
<evidence type="ECO:0000256" key="2">
    <source>
        <dbReference type="PIRSR" id="PIRSR000390-2"/>
    </source>
</evidence>
<dbReference type="SUPFAM" id="SSF53383">
    <property type="entry name" value="PLP-dependent transferases"/>
    <property type="match status" value="1"/>
</dbReference>
<dbReference type="PIRSF" id="PIRSF000390">
    <property type="entry name" value="PLP_StrS"/>
    <property type="match status" value="1"/>
</dbReference>
<evidence type="ECO:0000256" key="3">
    <source>
        <dbReference type="RuleBase" id="RU004508"/>
    </source>
</evidence>
<sequence>MKHFIPLSVPNLRGNELNYLTDAINKEWVSTGGTYIARFETELAHYLKVYSAVACQSGTAGLHLALILAGVEKDHEVIVPTLTFIASANPVKYCHASPIFMDCDNSLCMDMAKLKMFCQRECNFLDNKLINKTTGKQIKAVVVVHVFGNMADMPAVMDIAKKYNLIVIEDATEALGTYYLEGPYQGKYAGTIGDIGVYSFNGNKIITTGGGGMIVSSSREILKRAKYLSTQAKDDAVNFFHNEVGYNYRLTNLQAALGVAQLEQLEHFISVKKENYERYKRNINGKINGIEILDFREDIRPNYWFYSLYIMNLDKYTRRKIIDKLAEGNIQTRPVWGLIHEQKPYLLDQAYKIEKAPEYHRRIVNLPCSSNLSASSVYKVINTIKSIS</sequence>
<dbReference type="HOGENOM" id="CLU_033332_2_4_9"/>
<dbReference type="AlphaFoldDB" id="G7W545"/>
<dbReference type="InterPro" id="IPR026385">
    <property type="entry name" value="LegC-like"/>
</dbReference>